<dbReference type="EMBL" id="HBUE01105231">
    <property type="protein sequence ID" value="CAG6486765.1"/>
    <property type="molecule type" value="Transcribed_RNA"/>
</dbReference>
<reference evidence="2" key="1">
    <citation type="submission" date="2021-05" db="EMBL/GenBank/DDBJ databases">
        <authorList>
            <person name="Alioto T."/>
            <person name="Alioto T."/>
            <person name="Gomez Garrido J."/>
        </authorList>
    </citation>
    <scope>NUCLEOTIDE SEQUENCE</scope>
</reference>
<feature type="region of interest" description="Disordered" evidence="1">
    <location>
        <begin position="36"/>
        <end position="94"/>
    </location>
</feature>
<dbReference type="AlphaFoldDB" id="A0A8D8FXJ4"/>
<accession>A0A8D8FXJ4</accession>
<evidence type="ECO:0000313" key="2">
    <source>
        <dbReference type="EMBL" id="CAG6486765.1"/>
    </source>
</evidence>
<organism evidence="2">
    <name type="scientific">Culex pipiens</name>
    <name type="common">House mosquito</name>
    <dbReference type="NCBI Taxonomy" id="7175"/>
    <lineage>
        <taxon>Eukaryota</taxon>
        <taxon>Metazoa</taxon>
        <taxon>Ecdysozoa</taxon>
        <taxon>Arthropoda</taxon>
        <taxon>Hexapoda</taxon>
        <taxon>Insecta</taxon>
        <taxon>Pterygota</taxon>
        <taxon>Neoptera</taxon>
        <taxon>Endopterygota</taxon>
        <taxon>Diptera</taxon>
        <taxon>Nematocera</taxon>
        <taxon>Culicoidea</taxon>
        <taxon>Culicidae</taxon>
        <taxon>Culicinae</taxon>
        <taxon>Culicini</taxon>
        <taxon>Culex</taxon>
        <taxon>Culex</taxon>
    </lineage>
</organism>
<evidence type="ECO:0000256" key="1">
    <source>
        <dbReference type="SAM" id="MobiDB-lite"/>
    </source>
</evidence>
<sequence>MERSRRHRLPVDPRPNPTGEPGHVVHRRAGLLRAHLQPGVRPGGPAGGQAERSYAVHPRQDSRVWAGRAGQRAAPERPRHGFSNAEELYQPDELRARGHEVRRVRIDAGSAGRAQGEAADGGFVPGVEERFGEEREL</sequence>
<feature type="region of interest" description="Disordered" evidence="1">
    <location>
        <begin position="1"/>
        <end position="24"/>
    </location>
</feature>
<feature type="region of interest" description="Disordered" evidence="1">
    <location>
        <begin position="108"/>
        <end position="137"/>
    </location>
</feature>
<proteinExistence type="predicted"/>
<name>A0A8D8FXJ4_CULPI</name>
<feature type="compositionally biased region" description="Basic and acidic residues" evidence="1">
    <location>
        <begin position="127"/>
        <end position="137"/>
    </location>
</feature>
<protein>
    <submittedName>
        <fullName evidence="2">(northern house mosquito) hypothetical protein</fullName>
    </submittedName>
</protein>